<evidence type="ECO:0000313" key="2">
    <source>
        <dbReference type="EMBL" id="TWT74582.1"/>
    </source>
</evidence>
<dbReference type="RefSeq" id="WP_197528057.1">
    <property type="nucleotide sequence ID" value="NZ_SJPO01000008.1"/>
</dbReference>
<keyword evidence="3" id="KW-1185">Reference proteome</keyword>
<organism evidence="2 3">
    <name type="scientific">Posidoniimonas polymericola</name>
    <dbReference type="NCBI Taxonomy" id="2528002"/>
    <lineage>
        <taxon>Bacteria</taxon>
        <taxon>Pseudomonadati</taxon>
        <taxon>Planctomycetota</taxon>
        <taxon>Planctomycetia</taxon>
        <taxon>Pirellulales</taxon>
        <taxon>Lacipirellulaceae</taxon>
        <taxon>Posidoniimonas</taxon>
    </lineage>
</organism>
<evidence type="ECO:0000256" key="1">
    <source>
        <dbReference type="SAM" id="SignalP"/>
    </source>
</evidence>
<dbReference type="AlphaFoldDB" id="A0A5C5YI87"/>
<gene>
    <name evidence="2" type="ORF">Pla123a_34060</name>
</gene>
<protein>
    <submittedName>
        <fullName evidence="2">Uncharacterized protein</fullName>
    </submittedName>
</protein>
<reference evidence="2 3" key="1">
    <citation type="submission" date="2019-02" db="EMBL/GenBank/DDBJ databases">
        <title>Deep-cultivation of Planctomycetes and their phenomic and genomic characterization uncovers novel biology.</title>
        <authorList>
            <person name="Wiegand S."/>
            <person name="Jogler M."/>
            <person name="Boedeker C."/>
            <person name="Pinto D."/>
            <person name="Vollmers J."/>
            <person name="Rivas-Marin E."/>
            <person name="Kohn T."/>
            <person name="Peeters S.H."/>
            <person name="Heuer A."/>
            <person name="Rast P."/>
            <person name="Oberbeckmann S."/>
            <person name="Bunk B."/>
            <person name="Jeske O."/>
            <person name="Meyerdierks A."/>
            <person name="Storesund J.E."/>
            <person name="Kallscheuer N."/>
            <person name="Luecker S."/>
            <person name="Lage O.M."/>
            <person name="Pohl T."/>
            <person name="Merkel B.J."/>
            <person name="Hornburger P."/>
            <person name="Mueller R.-W."/>
            <person name="Bruemmer F."/>
            <person name="Labrenz M."/>
            <person name="Spormann A.M."/>
            <person name="Op Den Camp H."/>
            <person name="Overmann J."/>
            <person name="Amann R."/>
            <person name="Jetten M.S.M."/>
            <person name="Mascher T."/>
            <person name="Medema M.H."/>
            <person name="Devos D.P."/>
            <person name="Kaster A.-K."/>
            <person name="Ovreas L."/>
            <person name="Rohde M."/>
            <person name="Galperin M.Y."/>
            <person name="Jogler C."/>
        </authorList>
    </citation>
    <scope>NUCLEOTIDE SEQUENCE [LARGE SCALE GENOMIC DNA]</scope>
    <source>
        <strain evidence="2 3">Pla123a</strain>
    </source>
</reference>
<dbReference type="EMBL" id="SJPO01000008">
    <property type="protein sequence ID" value="TWT74582.1"/>
    <property type="molecule type" value="Genomic_DNA"/>
</dbReference>
<comment type="caution">
    <text evidence="2">The sequence shown here is derived from an EMBL/GenBank/DDBJ whole genome shotgun (WGS) entry which is preliminary data.</text>
</comment>
<keyword evidence="1" id="KW-0732">Signal</keyword>
<feature type="signal peptide" evidence="1">
    <location>
        <begin position="1"/>
        <end position="22"/>
    </location>
</feature>
<sequence length="108" mass="12035" precursor="true">MLRIQLLAALLLASTCPPAVLAEEPVTVQMLSYYQSGSEVGGVCQPVEIWFDRTPGRAFRLAFIEDEIDGYGEMWRAAAWQAALVAADLSGRERRPTVLPTQRTRRRA</sequence>
<proteinExistence type="predicted"/>
<dbReference type="Proteomes" id="UP000318478">
    <property type="component" value="Unassembled WGS sequence"/>
</dbReference>
<name>A0A5C5YI87_9BACT</name>
<evidence type="ECO:0000313" key="3">
    <source>
        <dbReference type="Proteomes" id="UP000318478"/>
    </source>
</evidence>
<feature type="chain" id="PRO_5023145514" evidence="1">
    <location>
        <begin position="23"/>
        <end position="108"/>
    </location>
</feature>
<accession>A0A5C5YI87</accession>